<comment type="similarity">
    <text evidence="1">Belongs to the transglycosylase Slt family.</text>
</comment>
<organism evidence="6 7">
    <name type="scientific">Candidatus Megaera venefica</name>
    <dbReference type="NCBI Taxonomy" id="2055910"/>
    <lineage>
        <taxon>Bacteria</taxon>
        <taxon>Pseudomonadati</taxon>
        <taxon>Pseudomonadota</taxon>
        <taxon>Alphaproteobacteria</taxon>
        <taxon>Rickettsiales</taxon>
        <taxon>Rickettsiaceae</taxon>
        <taxon>Candidatus Megaera</taxon>
    </lineage>
</organism>
<sequence length="655" mass="74078">MRILSVLSIILTIFFTQTTILAQETSESKVFKLIKQKDWQNALNSSGKANNPALKKIVLSQQFLDSNYSGNSFEKIIQFLQENPGWPQEAGLRVSAENLLNDATNSSLVFKWFQSNKPLTGRGYKYYALAAAKVIKDPQKLSPIIKKGWHKGSFSLPEQKAYQTKFKNYLDIKDHIKKIDNLLFADSTTAAKNNLYLVGADYKKSFEAQIALIQKGSNALGRFGNIPKKHYTPGLIYRYIELKKKNLPSSSEIANLIMMAKSDPENADKFWKIQSYLAREYIEHKRYNDAYKIVSCHFTENAANKSDAEFLAGWLSLRFLNKAQLSLEHFRSFNEAVKTPMSKSRGIYWLGRAHEALKDKEKAAKLYNLAATKYPYTFYGQVAASEIGMKKMIFPSDINLKQHKVTASNNAKVHIAKATHLVSKYGSNALSQLYIKAAIEKAENTTDIIDLAALLSTSANIHHMAWLTKYALQKHVLIKNYAFPTPYKSGAQLPLEKALMYSIIRQESVFDQRAISSANAMGLMQLIKGTACDTAKSIGDACVISKLTSDPSYNMRLGSNYLKQLIEKFDGSYIMAIAAYNGGHVKKWLGIYGDPREMDDPRDVLDWIESIPFYETRNYVQRVLENLQIYRSILNENNGLRIVQDLVLNKKKGTG</sequence>
<keyword evidence="7" id="KW-1185">Reference proteome</keyword>
<proteinExistence type="inferred from homology"/>
<feature type="signal peptide" evidence="4">
    <location>
        <begin position="1"/>
        <end position="22"/>
    </location>
</feature>
<dbReference type="PANTHER" id="PTHR37423:SF2">
    <property type="entry name" value="MEMBRANE-BOUND LYTIC MUREIN TRANSGLYCOSYLASE C"/>
    <property type="match status" value="1"/>
</dbReference>
<dbReference type="Pfam" id="PF01464">
    <property type="entry name" value="SLT"/>
    <property type="match status" value="1"/>
</dbReference>
<evidence type="ECO:0000313" key="7">
    <source>
        <dbReference type="Proteomes" id="UP001291687"/>
    </source>
</evidence>
<evidence type="ECO:0000313" key="6">
    <source>
        <dbReference type="EMBL" id="MEA0971066.1"/>
    </source>
</evidence>
<name>A0ABU5ND44_9RICK</name>
<dbReference type="EMBL" id="JARJFB010000077">
    <property type="protein sequence ID" value="MEA0971066.1"/>
    <property type="molecule type" value="Genomic_DNA"/>
</dbReference>
<evidence type="ECO:0000256" key="3">
    <source>
        <dbReference type="ARBA" id="ARBA00022729"/>
    </source>
</evidence>
<dbReference type="PANTHER" id="PTHR37423">
    <property type="entry name" value="SOLUBLE LYTIC MUREIN TRANSGLYCOSYLASE-RELATED"/>
    <property type="match status" value="1"/>
</dbReference>
<dbReference type="InterPro" id="IPR008258">
    <property type="entry name" value="Transglycosylase_SLT_dom_1"/>
</dbReference>
<protein>
    <submittedName>
        <fullName evidence="6">Lytic transglycosylase domain-containing protein</fullName>
    </submittedName>
</protein>
<dbReference type="InterPro" id="IPR008939">
    <property type="entry name" value="Lytic_TGlycosylase_superhlx_U"/>
</dbReference>
<dbReference type="SUPFAM" id="SSF53955">
    <property type="entry name" value="Lysozyme-like"/>
    <property type="match status" value="1"/>
</dbReference>
<keyword evidence="3 4" id="KW-0732">Signal</keyword>
<dbReference type="Gene3D" id="1.10.530.10">
    <property type="match status" value="1"/>
</dbReference>
<dbReference type="SUPFAM" id="SSF48435">
    <property type="entry name" value="Bacterial muramidases"/>
    <property type="match status" value="1"/>
</dbReference>
<reference evidence="6 7" key="1">
    <citation type="submission" date="2023-03" db="EMBL/GenBank/DDBJ databases">
        <title>Host association and intracellularity evolved multiple times independently in the Rickettsiales.</title>
        <authorList>
            <person name="Castelli M."/>
            <person name="Nardi T."/>
            <person name="Gammuto L."/>
            <person name="Bellinzona G."/>
            <person name="Sabaneyeva E."/>
            <person name="Potekhin A."/>
            <person name="Serra V."/>
            <person name="Petroni G."/>
            <person name="Sassera D."/>
        </authorList>
    </citation>
    <scope>NUCLEOTIDE SEQUENCE [LARGE SCALE GENOMIC DNA]</scope>
    <source>
        <strain evidence="6 7">Sr 2-6</strain>
    </source>
</reference>
<evidence type="ECO:0000256" key="4">
    <source>
        <dbReference type="SAM" id="SignalP"/>
    </source>
</evidence>
<dbReference type="RefSeq" id="WP_322776966.1">
    <property type="nucleotide sequence ID" value="NZ_JARJFB010000077.1"/>
</dbReference>
<feature type="domain" description="Transglycosylase SLT" evidence="5">
    <location>
        <begin position="495"/>
        <end position="588"/>
    </location>
</feature>
<gene>
    <name evidence="6" type="ORF">Megvenef_01038</name>
</gene>
<evidence type="ECO:0000256" key="2">
    <source>
        <dbReference type="ARBA" id="ARBA00009387"/>
    </source>
</evidence>
<comment type="caution">
    <text evidence="6">The sequence shown here is derived from an EMBL/GenBank/DDBJ whole genome shotgun (WGS) entry which is preliminary data.</text>
</comment>
<dbReference type="Gene3D" id="1.25.20.10">
    <property type="entry name" value="Bacterial muramidases"/>
    <property type="match status" value="1"/>
</dbReference>
<dbReference type="Proteomes" id="UP001291687">
    <property type="component" value="Unassembled WGS sequence"/>
</dbReference>
<dbReference type="InterPro" id="IPR023346">
    <property type="entry name" value="Lysozyme-like_dom_sf"/>
</dbReference>
<comment type="similarity">
    <text evidence="2">Belongs to the virb1 family.</text>
</comment>
<accession>A0ABU5ND44</accession>
<evidence type="ECO:0000259" key="5">
    <source>
        <dbReference type="Pfam" id="PF01464"/>
    </source>
</evidence>
<dbReference type="CDD" id="cd13401">
    <property type="entry name" value="Slt70-like"/>
    <property type="match status" value="1"/>
</dbReference>
<evidence type="ECO:0000256" key="1">
    <source>
        <dbReference type="ARBA" id="ARBA00007734"/>
    </source>
</evidence>
<feature type="chain" id="PRO_5046120332" evidence="4">
    <location>
        <begin position="23"/>
        <end position="655"/>
    </location>
</feature>